<dbReference type="InterPro" id="IPR027104">
    <property type="entry name" value="Prp3"/>
</dbReference>
<accession>I0Z954</accession>
<dbReference type="GeneID" id="17045188"/>
<feature type="compositionally biased region" description="Basic and acidic residues" evidence="5">
    <location>
        <begin position="105"/>
        <end position="114"/>
    </location>
</feature>
<dbReference type="AlphaFoldDB" id="I0Z954"/>
<name>I0Z954_COCSC</name>
<keyword evidence="4" id="KW-0539">Nucleus</keyword>
<dbReference type="PANTHER" id="PTHR14212:SF0">
    <property type="entry name" value="U4_U6 SMALL NUCLEAR RIBONUCLEOPROTEIN PRP3"/>
    <property type="match status" value="1"/>
</dbReference>
<feature type="compositionally biased region" description="Basic and acidic residues" evidence="5">
    <location>
        <begin position="192"/>
        <end position="205"/>
    </location>
</feature>
<sequence>MSEGEQPRVKRSRFDTSGPAVPSVPAAAKPIDKDAAKAALERARKLLELRQLNEKLKNKVPKASGTPAVLPPPAVAPALPPGAKPKTFTPASLYLDDQGREVDAQGRLIQRNDTRVAAPTLKLNERVEAKKPAEPKKPEPPKRSFYDPEMGDRLLNKVQRRPRASFEFVQHGRFEKQAEVLRLKAQFGEEAVKARPGKAFEDKRSAAPVGDVNMIPLGQRPPKEEKKEPELDPIPDVEWWDARILRDPEKITILVEHPVPIDPPAEEPPPPPMPLMLTAKERKKLKTQRRNEREKDRQEMIRQGLMEPPKPKVKISNLMRVLGNEAVADPSAMEAQVRAQMEEREQAHKDRNLARKLTPAERKENKHVKLVGAAGEGEAPTVAVYAVDRLAKPTHRFKVRANAEELHMTGCSVTTEALSVVVVEGGPKSHKRYNKLMLGRIKWEEEQEEDEDDDRRQQDEDNVQRKIPGCRLAWTGKVKAMAFSKFMVHDAKSAAEARKFLEERGVAHYWDLAEATVQ</sequence>
<evidence type="ECO:0000256" key="3">
    <source>
        <dbReference type="ARBA" id="ARBA00023187"/>
    </source>
</evidence>
<dbReference type="KEGG" id="csl:COCSUDRAFT_52093"/>
<dbReference type="EMBL" id="AGSI01000001">
    <property type="protein sequence ID" value="EIE27173.1"/>
    <property type="molecule type" value="Genomic_DNA"/>
</dbReference>
<reference evidence="8 9" key="1">
    <citation type="journal article" date="2012" name="Genome Biol.">
        <title>The genome of the polar eukaryotic microalga coccomyxa subellipsoidea reveals traits of cold adaptation.</title>
        <authorList>
            <person name="Blanc G."/>
            <person name="Agarkova I."/>
            <person name="Grimwood J."/>
            <person name="Kuo A."/>
            <person name="Brueggeman A."/>
            <person name="Dunigan D."/>
            <person name="Gurnon J."/>
            <person name="Ladunga I."/>
            <person name="Lindquist E."/>
            <person name="Lucas S."/>
            <person name="Pangilinan J."/>
            <person name="Proschold T."/>
            <person name="Salamov A."/>
            <person name="Schmutz J."/>
            <person name="Weeks D."/>
            <person name="Yamada T."/>
            <person name="Claverie J.M."/>
            <person name="Grigoriev I."/>
            <person name="Van Etten J."/>
            <person name="Lomsadze A."/>
            <person name="Borodovsky M."/>
        </authorList>
    </citation>
    <scope>NUCLEOTIDE SEQUENCE [LARGE SCALE GENOMIC DNA]</scope>
    <source>
        <strain evidence="8 9">C-169</strain>
    </source>
</reference>
<evidence type="ECO:0000256" key="5">
    <source>
        <dbReference type="SAM" id="MobiDB-lite"/>
    </source>
</evidence>
<feature type="region of interest" description="Disordered" evidence="5">
    <location>
        <begin position="58"/>
        <end position="90"/>
    </location>
</feature>
<feature type="compositionally biased region" description="Pro residues" evidence="5">
    <location>
        <begin position="69"/>
        <end position="83"/>
    </location>
</feature>
<keyword evidence="9" id="KW-1185">Reference proteome</keyword>
<protein>
    <submittedName>
        <fullName evidence="8">PRP3-domain-containing protein</fullName>
    </submittedName>
</protein>
<comment type="caution">
    <text evidence="8">The sequence shown here is derived from an EMBL/GenBank/DDBJ whole genome shotgun (WGS) entry which is preliminary data.</text>
</comment>
<feature type="compositionally biased region" description="Low complexity" evidence="5">
    <location>
        <begin position="19"/>
        <end position="29"/>
    </location>
</feature>
<evidence type="ECO:0000259" key="7">
    <source>
        <dbReference type="Pfam" id="PF08572"/>
    </source>
</evidence>
<evidence type="ECO:0000256" key="1">
    <source>
        <dbReference type="ARBA" id="ARBA00004123"/>
    </source>
</evidence>
<evidence type="ECO:0000256" key="4">
    <source>
        <dbReference type="ARBA" id="ARBA00023242"/>
    </source>
</evidence>
<gene>
    <name evidence="8" type="ORF">COCSUDRAFT_52093</name>
</gene>
<dbReference type="PANTHER" id="PTHR14212">
    <property type="entry name" value="U4/U6-ASSOCIATED RNA SPLICING FACTOR-RELATED"/>
    <property type="match status" value="1"/>
</dbReference>
<feature type="compositionally biased region" description="Basic and acidic residues" evidence="5">
    <location>
        <begin position="123"/>
        <end position="149"/>
    </location>
</feature>
<dbReference type="GO" id="GO:0000398">
    <property type="term" value="P:mRNA splicing, via spliceosome"/>
    <property type="evidence" value="ECO:0007669"/>
    <property type="project" value="InterPro"/>
</dbReference>
<evidence type="ECO:0000313" key="8">
    <source>
        <dbReference type="EMBL" id="EIE27173.1"/>
    </source>
</evidence>
<dbReference type="InterPro" id="IPR013881">
    <property type="entry name" value="Pre-mRNA_splic_Prp3_dom"/>
</dbReference>
<comment type="subcellular location">
    <subcellularLocation>
        <location evidence="1">Nucleus</location>
    </subcellularLocation>
</comment>
<feature type="region of interest" description="Disordered" evidence="5">
    <location>
        <begin position="105"/>
        <end position="149"/>
    </location>
</feature>
<dbReference type="InterPro" id="IPR010541">
    <property type="entry name" value="Prp3_C"/>
</dbReference>
<evidence type="ECO:0000313" key="9">
    <source>
        <dbReference type="Proteomes" id="UP000007264"/>
    </source>
</evidence>
<feature type="compositionally biased region" description="Basic and acidic residues" evidence="5">
    <location>
        <begin position="1"/>
        <end position="14"/>
    </location>
</feature>
<dbReference type="GO" id="GO:0046540">
    <property type="term" value="C:U4/U6 x U5 tri-snRNP complex"/>
    <property type="evidence" value="ECO:0007669"/>
    <property type="project" value="InterPro"/>
</dbReference>
<feature type="compositionally biased region" description="Basic and acidic residues" evidence="5">
    <location>
        <begin position="221"/>
        <end position="230"/>
    </location>
</feature>
<dbReference type="Pfam" id="PF06544">
    <property type="entry name" value="Prp3_C"/>
    <property type="match status" value="1"/>
</dbReference>
<dbReference type="eggNOG" id="KOG2769">
    <property type="taxonomic scope" value="Eukaryota"/>
</dbReference>
<keyword evidence="3" id="KW-0508">mRNA splicing</keyword>
<dbReference type="CDD" id="cd24162">
    <property type="entry name" value="Prp3_C"/>
    <property type="match status" value="1"/>
</dbReference>
<dbReference type="RefSeq" id="XP_005651717.1">
    <property type="nucleotide sequence ID" value="XM_005651660.1"/>
</dbReference>
<dbReference type="Proteomes" id="UP000007264">
    <property type="component" value="Unassembled WGS sequence"/>
</dbReference>
<dbReference type="STRING" id="574566.I0Z954"/>
<dbReference type="Pfam" id="PF08572">
    <property type="entry name" value="PRP3"/>
    <property type="match status" value="1"/>
</dbReference>
<proteinExistence type="predicted"/>
<evidence type="ECO:0000256" key="2">
    <source>
        <dbReference type="ARBA" id="ARBA00022664"/>
    </source>
</evidence>
<evidence type="ECO:0000259" key="6">
    <source>
        <dbReference type="Pfam" id="PF06544"/>
    </source>
</evidence>
<feature type="region of interest" description="Disordered" evidence="5">
    <location>
        <begin position="192"/>
        <end position="232"/>
    </location>
</feature>
<dbReference type="OrthoDB" id="10264544at2759"/>
<feature type="domain" description="Pre-mRNA-splicing factor 3" evidence="7">
    <location>
        <begin position="145"/>
        <end position="358"/>
    </location>
</feature>
<keyword evidence="2" id="KW-0507">mRNA processing</keyword>
<feature type="domain" description="Small nuclear ribonucleoprotein Prp3 C-terminal" evidence="6">
    <location>
        <begin position="383"/>
        <end position="513"/>
    </location>
</feature>
<organism evidence="8 9">
    <name type="scientific">Coccomyxa subellipsoidea (strain C-169)</name>
    <name type="common">Green microalga</name>
    <dbReference type="NCBI Taxonomy" id="574566"/>
    <lineage>
        <taxon>Eukaryota</taxon>
        <taxon>Viridiplantae</taxon>
        <taxon>Chlorophyta</taxon>
        <taxon>core chlorophytes</taxon>
        <taxon>Trebouxiophyceae</taxon>
        <taxon>Trebouxiophyceae incertae sedis</taxon>
        <taxon>Coccomyxaceae</taxon>
        <taxon>Coccomyxa</taxon>
        <taxon>Coccomyxa subellipsoidea</taxon>
    </lineage>
</organism>
<feature type="region of interest" description="Disordered" evidence="5">
    <location>
        <begin position="1"/>
        <end position="32"/>
    </location>
</feature>